<organism evidence="10 11">
    <name type="scientific">Eurystomus gularis</name>
    <dbReference type="NCBI Taxonomy" id="325343"/>
    <lineage>
        <taxon>Eukaryota</taxon>
        <taxon>Metazoa</taxon>
        <taxon>Chordata</taxon>
        <taxon>Craniata</taxon>
        <taxon>Vertebrata</taxon>
        <taxon>Euteleostomi</taxon>
        <taxon>Archelosauria</taxon>
        <taxon>Archosauria</taxon>
        <taxon>Dinosauria</taxon>
        <taxon>Saurischia</taxon>
        <taxon>Theropoda</taxon>
        <taxon>Coelurosauria</taxon>
        <taxon>Aves</taxon>
        <taxon>Neognathae</taxon>
        <taxon>Neoaves</taxon>
        <taxon>Telluraves</taxon>
        <taxon>Coraciimorphae</taxon>
        <taxon>Coraciiformes</taxon>
        <taxon>Coraciidae</taxon>
        <taxon>Eurystomus</taxon>
    </lineage>
</organism>
<dbReference type="GO" id="GO:0035613">
    <property type="term" value="F:RNA stem-loop binding"/>
    <property type="evidence" value="ECO:0007669"/>
    <property type="project" value="TreeGrafter"/>
</dbReference>
<feature type="domain" description="Reverse transcriptase" evidence="9">
    <location>
        <begin position="1"/>
        <end position="100"/>
    </location>
</feature>
<evidence type="ECO:0000256" key="3">
    <source>
        <dbReference type="ARBA" id="ARBA00022679"/>
    </source>
</evidence>
<evidence type="ECO:0000259" key="9">
    <source>
        <dbReference type="PROSITE" id="PS50878"/>
    </source>
</evidence>
<dbReference type="SUPFAM" id="SSF56672">
    <property type="entry name" value="DNA/RNA polymerases"/>
    <property type="match status" value="1"/>
</dbReference>
<evidence type="ECO:0000256" key="5">
    <source>
        <dbReference type="ARBA" id="ARBA00022722"/>
    </source>
</evidence>
<keyword evidence="6" id="KW-0255">Endonuclease</keyword>
<keyword evidence="5" id="KW-0540">Nuclease</keyword>
<dbReference type="EC" id="3.1.26.4" evidence="2"/>
<evidence type="ECO:0000313" key="10">
    <source>
        <dbReference type="EMBL" id="NXW64555.1"/>
    </source>
</evidence>
<dbReference type="GO" id="GO:0004523">
    <property type="term" value="F:RNA-DNA hybrid ribonuclease activity"/>
    <property type="evidence" value="ECO:0007669"/>
    <property type="project" value="UniProtKB-EC"/>
</dbReference>
<evidence type="ECO:0000313" key="11">
    <source>
        <dbReference type="Proteomes" id="UP000541249"/>
    </source>
</evidence>
<protein>
    <recommendedName>
        <fullName evidence="2">ribonuclease H</fullName>
        <ecNumber evidence="2">3.1.26.4</ecNumber>
    </recommendedName>
</protein>
<dbReference type="Proteomes" id="UP000541249">
    <property type="component" value="Unassembled WGS sequence"/>
</dbReference>
<dbReference type="GO" id="GO:0003964">
    <property type="term" value="F:RNA-directed DNA polymerase activity"/>
    <property type="evidence" value="ECO:0007669"/>
    <property type="project" value="UniProtKB-KW"/>
</dbReference>
<dbReference type="AlphaFoldDB" id="A0A7L4DPW0"/>
<keyword evidence="8" id="KW-0695">RNA-directed DNA polymerase</keyword>
<dbReference type="Gene3D" id="3.10.10.10">
    <property type="entry name" value="HIV Type 1 Reverse Transcriptase, subunit A, domain 1"/>
    <property type="match status" value="1"/>
</dbReference>
<dbReference type="EMBL" id="VZZY01022022">
    <property type="protein sequence ID" value="NXW64555.1"/>
    <property type="molecule type" value="Genomic_DNA"/>
</dbReference>
<dbReference type="InterPro" id="IPR000477">
    <property type="entry name" value="RT_dom"/>
</dbReference>
<evidence type="ECO:0000256" key="7">
    <source>
        <dbReference type="ARBA" id="ARBA00022801"/>
    </source>
</evidence>
<keyword evidence="7" id="KW-0378">Hydrolase</keyword>
<dbReference type="InterPro" id="IPR043502">
    <property type="entry name" value="DNA/RNA_pol_sf"/>
</dbReference>
<dbReference type="OrthoDB" id="6773263at2759"/>
<feature type="non-terminal residue" evidence="10">
    <location>
        <position position="1"/>
    </location>
</feature>
<dbReference type="PROSITE" id="PS50878">
    <property type="entry name" value="RT_POL"/>
    <property type="match status" value="1"/>
</dbReference>
<evidence type="ECO:0000256" key="2">
    <source>
        <dbReference type="ARBA" id="ARBA00012180"/>
    </source>
</evidence>
<feature type="non-terminal residue" evidence="10">
    <location>
        <position position="100"/>
    </location>
</feature>
<dbReference type="PANTHER" id="PTHR41694">
    <property type="entry name" value="ENDOGENOUS RETROVIRUS GROUP K MEMBER POL PROTEIN"/>
    <property type="match status" value="1"/>
</dbReference>
<proteinExistence type="inferred from homology"/>
<dbReference type="Gene3D" id="3.30.70.270">
    <property type="match status" value="1"/>
</dbReference>
<comment type="caution">
    <text evidence="10">The sequence shown here is derived from an EMBL/GenBank/DDBJ whole genome shotgun (WGS) entry which is preliminary data.</text>
</comment>
<gene>
    <name evidence="10" type="primary">Ervk25_3</name>
    <name evidence="10" type="ORF">EURGUL_R14740</name>
</gene>
<evidence type="ECO:0000256" key="4">
    <source>
        <dbReference type="ARBA" id="ARBA00022695"/>
    </source>
</evidence>
<name>A0A7L4DPW0_9AVES</name>
<dbReference type="InterPro" id="IPR043128">
    <property type="entry name" value="Rev_trsase/Diguanyl_cyclase"/>
</dbReference>
<evidence type="ECO:0000256" key="8">
    <source>
        <dbReference type="ARBA" id="ARBA00022918"/>
    </source>
</evidence>
<evidence type="ECO:0000256" key="6">
    <source>
        <dbReference type="ARBA" id="ARBA00022759"/>
    </source>
</evidence>
<accession>A0A7L4DPW0</accession>
<dbReference type="PANTHER" id="PTHR41694:SF3">
    <property type="entry name" value="RNA-DIRECTED DNA POLYMERASE-RELATED"/>
    <property type="match status" value="1"/>
</dbReference>
<reference evidence="10 11" key="1">
    <citation type="submission" date="2019-09" db="EMBL/GenBank/DDBJ databases">
        <title>Bird 10,000 Genomes (B10K) Project - Family phase.</title>
        <authorList>
            <person name="Zhang G."/>
        </authorList>
    </citation>
    <scope>NUCLEOTIDE SEQUENCE [LARGE SCALE GENOMIC DNA]</scope>
    <source>
        <strain evidence="10">B10K-DU-002-51</strain>
        <tissue evidence="10">Muscle</tissue>
    </source>
</reference>
<keyword evidence="4" id="KW-0548">Nucleotidyltransferase</keyword>
<dbReference type="Pfam" id="PF00078">
    <property type="entry name" value="RVT_1"/>
    <property type="match status" value="1"/>
</dbReference>
<comment type="similarity">
    <text evidence="1">Belongs to the beta type-B retroviral polymerase family. HERV class-II K(HML-2) pol subfamily.</text>
</comment>
<keyword evidence="11" id="KW-1185">Reference proteome</keyword>
<evidence type="ECO:0000256" key="1">
    <source>
        <dbReference type="ARBA" id="ARBA00010879"/>
    </source>
</evidence>
<keyword evidence="3" id="KW-0808">Transferase</keyword>
<sequence>SQIIDLKNWFFTIPLHPEDCDHFAFSVPALNNSAPMQQYQWTVLPQGMMNSLTACQVVVATAIEPMCQAFPKALIYHYMDDILVATEKEDELNMTMNHFL</sequence>